<gene>
    <name evidence="2" type="ORF">H6G03_27895</name>
</gene>
<sequence length="370" mass="41036">MSKAYRKQSLHRKLKREGRQDLADIDNANEAENFTDDFDDFDDFIAEDVQNNPQAKAARGRKPSLFKAIQGISENISKVGSQIGSDVAGEMGKLGQKVARSAQEIRQEASKSATELGQGMAKRTKEVAQSAVELSQGVAKSATELGEEVTKSAKEKGKAVQQEARQFISKNLEKSQDNVGKKLEENQAAKEASVRAYIKQINLSEMEDAVDAMWDKFPSSKPEEISQRLLRQQILRVSKTSAVFSVVPPKMADSIGVNYVSVALMQAEIIFKIAAAYDFDIWLPQRKPEAFAIIDRVLRASRQAMITLSVSQMIPLAGGVVNVGTDAYLIYRIGDTAKEFYESLTEEVTPGEILKAFIAETESRYTQRLW</sequence>
<feature type="region of interest" description="Disordered" evidence="1">
    <location>
        <begin position="1"/>
        <end position="30"/>
    </location>
</feature>
<organism evidence="2 3">
    <name type="scientific">Aerosakkonema funiforme FACHB-1375</name>
    <dbReference type="NCBI Taxonomy" id="2949571"/>
    <lineage>
        <taxon>Bacteria</taxon>
        <taxon>Bacillati</taxon>
        <taxon>Cyanobacteriota</taxon>
        <taxon>Cyanophyceae</taxon>
        <taxon>Oscillatoriophycideae</taxon>
        <taxon>Aerosakkonematales</taxon>
        <taxon>Aerosakkonemataceae</taxon>
        <taxon>Aerosakkonema</taxon>
    </lineage>
</organism>
<proteinExistence type="predicted"/>
<evidence type="ECO:0000256" key="1">
    <source>
        <dbReference type="SAM" id="MobiDB-lite"/>
    </source>
</evidence>
<reference evidence="2" key="2">
    <citation type="submission" date="2020-08" db="EMBL/GenBank/DDBJ databases">
        <authorList>
            <person name="Chen M."/>
            <person name="Teng W."/>
            <person name="Zhao L."/>
            <person name="Hu C."/>
            <person name="Zhou Y."/>
            <person name="Han B."/>
            <person name="Song L."/>
            <person name="Shu W."/>
        </authorList>
    </citation>
    <scope>NUCLEOTIDE SEQUENCE</scope>
    <source>
        <strain evidence="2">FACHB-1375</strain>
    </source>
</reference>
<name>A0A926ZJB9_9CYAN</name>
<comment type="caution">
    <text evidence="2">The sequence shown here is derived from an EMBL/GenBank/DDBJ whole genome shotgun (WGS) entry which is preliminary data.</text>
</comment>
<dbReference type="Gene3D" id="1.20.120.20">
    <property type="entry name" value="Apolipoprotein"/>
    <property type="match status" value="1"/>
</dbReference>
<protein>
    <submittedName>
        <fullName evidence="2">Uncharacterized protein</fullName>
    </submittedName>
</protein>
<evidence type="ECO:0000313" key="2">
    <source>
        <dbReference type="EMBL" id="MBD2184850.1"/>
    </source>
</evidence>
<evidence type="ECO:0000313" key="3">
    <source>
        <dbReference type="Proteomes" id="UP000641646"/>
    </source>
</evidence>
<dbReference type="SUPFAM" id="SSF58113">
    <property type="entry name" value="Apolipoprotein A-I"/>
    <property type="match status" value="1"/>
</dbReference>
<reference evidence="2" key="1">
    <citation type="journal article" date="2015" name="ISME J.">
        <title>Draft Genome Sequence of Streptomyces incarnatus NRRL8089, which Produces the Nucleoside Antibiotic Sinefungin.</title>
        <authorList>
            <person name="Oshima K."/>
            <person name="Hattori M."/>
            <person name="Shimizu H."/>
            <person name="Fukuda K."/>
            <person name="Nemoto M."/>
            <person name="Inagaki K."/>
            <person name="Tamura T."/>
        </authorList>
    </citation>
    <scope>NUCLEOTIDE SEQUENCE</scope>
    <source>
        <strain evidence="2">FACHB-1375</strain>
    </source>
</reference>
<keyword evidence="3" id="KW-1185">Reference proteome</keyword>
<dbReference type="AlphaFoldDB" id="A0A926ZJB9"/>
<accession>A0A926ZJB9</accession>
<dbReference type="RefSeq" id="WP_190472042.1">
    <property type="nucleotide sequence ID" value="NZ_JACJPW010000096.1"/>
</dbReference>
<feature type="compositionally biased region" description="Basic residues" evidence="1">
    <location>
        <begin position="1"/>
        <end position="16"/>
    </location>
</feature>
<dbReference type="Proteomes" id="UP000641646">
    <property type="component" value="Unassembled WGS sequence"/>
</dbReference>
<dbReference type="EMBL" id="JACJPW010000096">
    <property type="protein sequence ID" value="MBD2184850.1"/>
    <property type="molecule type" value="Genomic_DNA"/>
</dbReference>